<dbReference type="PROSITE" id="PS50802">
    <property type="entry name" value="OTU"/>
    <property type="match status" value="1"/>
</dbReference>
<dbReference type="InterPro" id="IPR003323">
    <property type="entry name" value="OTU_dom"/>
</dbReference>
<organism evidence="2 3">
    <name type="scientific">Coptis chinensis</name>
    <dbReference type="NCBI Taxonomy" id="261450"/>
    <lineage>
        <taxon>Eukaryota</taxon>
        <taxon>Viridiplantae</taxon>
        <taxon>Streptophyta</taxon>
        <taxon>Embryophyta</taxon>
        <taxon>Tracheophyta</taxon>
        <taxon>Spermatophyta</taxon>
        <taxon>Magnoliopsida</taxon>
        <taxon>Ranunculales</taxon>
        <taxon>Ranunculaceae</taxon>
        <taxon>Coptidoideae</taxon>
        <taxon>Coptis</taxon>
    </lineage>
</organism>
<dbReference type="InterPro" id="IPR052579">
    <property type="entry name" value="Zinc_finger_SWIM"/>
</dbReference>
<feature type="domain" description="OTU" evidence="1">
    <location>
        <begin position="190"/>
        <end position="324"/>
    </location>
</feature>
<gene>
    <name evidence="2" type="ORF">IFM89_000522</name>
</gene>
<reference evidence="2 3" key="1">
    <citation type="submission" date="2020-10" db="EMBL/GenBank/DDBJ databases">
        <title>The Coptis chinensis genome and diversification of protoberbering-type alkaloids.</title>
        <authorList>
            <person name="Wang B."/>
            <person name="Shu S."/>
            <person name="Song C."/>
            <person name="Liu Y."/>
        </authorList>
    </citation>
    <scope>NUCLEOTIDE SEQUENCE [LARGE SCALE GENOMIC DNA]</scope>
    <source>
        <strain evidence="2">HL-2020</strain>
        <tissue evidence="2">Leaf</tissue>
    </source>
</reference>
<proteinExistence type="predicted"/>
<evidence type="ECO:0000313" key="2">
    <source>
        <dbReference type="EMBL" id="KAF9590977.1"/>
    </source>
</evidence>
<comment type="caution">
    <text evidence="2">The sequence shown here is derived from an EMBL/GenBank/DDBJ whole genome shotgun (WGS) entry which is preliminary data.</text>
</comment>
<dbReference type="AlphaFoldDB" id="A0A835LFW5"/>
<dbReference type="PANTHER" id="PTHR31569">
    <property type="entry name" value="SWIM-TYPE DOMAIN-CONTAINING PROTEIN"/>
    <property type="match status" value="1"/>
</dbReference>
<keyword evidence="3" id="KW-1185">Reference proteome</keyword>
<dbReference type="OrthoDB" id="2422440at2759"/>
<protein>
    <recommendedName>
        <fullName evidence="1">OTU domain-containing protein</fullName>
    </recommendedName>
</protein>
<dbReference type="EMBL" id="JADFTS010000008">
    <property type="protein sequence ID" value="KAF9590977.1"/>
    <property type="molecule type" value="Genomic_DNA"/>
</dbReference>
<dbReference type="PANTHER" id="PTHR31569:SF4">
    <property type="entry name" value="SWIM-TYPE DOMAIN-CONTAINING PROTEIN"/>
    <property type="match status" value="1"/>
</dbReference>
<dbReference type="CDD" id="cd22744">
    <property type="entry name" value="OTU"/>
    <property type="match status" value="1"/>
</dbReference>
<dbReference type="Proteomes" id="UP000631114">
    <property type="component" value="Unassembled WGS sequence"/>
</dbReference>
<sequence length="346" mass="39524">MWADLVSATNEMGYNSQKNELKTEFKGWPSILQNLRETWLIYKEWFVTAWTEQHLHFGNTNTNRVEGAHATLKRDLGSINYDFLGMWQMIHPSITVQITEIKVSFERSLSLVKHEHNCLFFQNIRGFVSINALDLIVNERKCCDKVGTEKETCGCDLRRTHGLMCAHEINTSQWGINVSEFLEVLKPLILSAHNVDSDGNCGFRAIALSMGMNIETGWMAVRQDWRAELAFYKEEHTKVFGSEENSNTLMDILNTFDSPCSREKWFLLPNIGFLITSRYQVVLVSISSVFCHTFVPLRTPPPSKPKVIAIGHVNGNHFVSMKLQVGCSIPEPVLFWKKYHHPAADG</sequence>
<name>A0A835LFW5_9MAGN</name>
<evidence type="ECO:0000259" key="1">
    <source>
        <dbReference type="PROSITE" id="PS50802"/>
    </source>
</evidence>
<accession>A0A835LFW5</accession>
<evidence type="ECO:0000313" key="3">
    <source>
        <dbReference type="Proteomes" id="UP000631114"/>
    </source>
</evidence>